<accession>A0A840CSH7</accession>
<evidence type="ECO:0000313" key="1">
    <source>
        <dbReference type="EMBL" id="MBB4042246.1"/>
    </source>
</evidence>
<dbReference type="InterPro" id="IPR024214">
    <property type="entry name" value="DUF3843"/>
</dbReference>
<reference evidence="1" key="1">
    <citation type="submission" date="2020-08" db="EMBL/GenBank/DDBJ databases">
        <title>Genomic Encyclopedia of Type Strains, Phase IV (KMG-IV): sequencing the most valuable type-strain genomes for metagenomic binning, comparative biology and taxonomic classification.</title>
        <authorList>
            <person name="Goeker M."/>
        </authorList>
    </citation>
    <scope>NUCLEOTIDE SEQUENCE [LARGE SCALE GENOMIC DNA]</scope>
    <source>
        <strain evidence="1">DSM 105720</strain>
    </source>
</reference>
<evidence type="ECO:0000313" key="2">
    <source>
        <dbReference type="Proteomes" id="UP000560658"/>
    </source>
</evidence>
<gene>
    <name evidence="1" type="ORF">GGR06_000005</name>
</gene>
<organism evidence="1 2">
    <name type="scientific">Bacteroides reticulotermitis</name>
    <dbReference type="NCBI Taxonomy" id="1133319"/>
    <lineage>
        <taxon>Bacteria</taxon>
        <taxon>Pseudomonadati</taxon>
        <taxon>Bacteroidota</taxon>
        <taxon>Bacteroidia</taxon>
        <taxon>Bacteroidales</taxon>
        <taxon>Bacteroidaceae</taxon>
        <taxon>Bacteroides</taxon>
    </lineage>
</organism>
<comment type="caution">
    <text evidence="1">The sequence shown here is derived from an EMBL/GenBank/DDBJ whole genome shotgun (WGS) entry which is preliminary data.</text>
</comment>
<evidence type="ECO:0008006" key="3">
    <source>
        <dbReference type="Google" id="ProtNLM"/>
    </source>
</evidence>
<proteinExistence type="predicted"/>
<dbReference type="Proteomes" id="UP000560658">
    <property type="component" value="Unassembled WGS sequence"/>
</dbReference>
<keyword evidence="2" id="KW-1185">Reference proteome</keyword>
<protein>
    <recommendedName>
        <fullName evidence="3">DUF3843 family protein</fullName>
    </recommendedName>
</protein>
<dbReference type="AlphaFoldDB" id="A0A840CSH7"/>
<dbReference type="Pfam" id="PF12954">
    <property type="entry name" value="DUF3843"/>
    <property type="match status" value="2"/>
</dbReference>
<name>A0A840CSH7_9BACE</name>
<sequence length="322" mass="37495">MKAWLDCHARVKREDSDQWYLDLANDLLPLISQSCIYRDATERSQQHVALILSLYLEDCVADEGHWREFTNWHHDSYGRYLPFYTLTDAYLPDEINVEDVAFLLWAINSPVGEDYELVENPMDADLLELSELIYKRLDEAFEQAPISNHLADDWLMEAGLMDVERTELPVALPGEKMPENVARFMEASGGESLMYFDSYLALKMFFIHSLKWEDKEDELLPDLMECENFVLYANPKGLLIGPDVATYFADPRNPLYDAEASEEEAYELFTEQGLFPFDLLKYAMKNNLLPDAQLPFENGKTLLHDNWDFLARWFLGEYYEGN</sequence>
<dbReference type="EMBL" id="JACIER010000001">
    <property type="protein sequence ID" value="MBB4042246.1"/>
    <property type="molecule type" value="Genomic_DNA"/>
</dbReference>